<keyword evidence="2" id="KW-1133">Transmembrane helix</keyword>
<feature type="transmembrane region" description="Helical" evidence="2">
    <location>
        <begin position="111"/>
        <end position="132"/>
    </location>
</feature>
<keyword evidence="2" id="KW-0812">Transmembrane</keyword>
<feature type="transmembrane region" description="Helical" evidence="2">
    <location>
        <begin position="144"/>
        <end position="162"/>
    </location>
</feature>
<feature type="transmembrane region" description="Helical" evidence="2">
    <location>
        <begin position="85"/>
        <end position="104"/>
    </location>
</feature>
<evidence type="ECO:0000256" key="2">
    <source>
        <dbReference type="SAM" id="Phobius"/>
    </source>
</evidence>
<feature type="transmembrane region" description="Helical" evidence="2">
    <location>
        <begin position="31"/>
        <end position="50"/>
    </location>
</feature>
<evidence type="ECO:0000256" key="1">
    <source>
        <dbReference type="SAM" id="MobiDB-lite"/>
    </source>
</evidence>
<sequence>MRPPQARLLAAGAVLAVGAAATMLLSDALDLGLESVVLLGAALGAVLALVPDATPARRLGGAAAGFAVAFVGYVVRAGFLPDSAAGRAVVVAVVVLACTLVAVATASRLPLWSVLLGSAGFTGAYELTFAAAPARVLETSVSTASSLALAAALGFALALLAGPSAGVRTAAPTRAAERGETAPADEPTTPLDQILETRA</sequence>
<comment type="caution">
    <text evidence="3">The sequence shown here is derived from an EMBL/GenBank/DDBJ whole genome shotgun (WGS) entry which is preliminary data.</text>
</comment>
<gene>
    <name evidence="3" type="ORF">BJ989_002484</name>
</gene>
<dbReference type="Proteomes" id="UP000544110">
    <property type="component" value="Unassembled WGS sequence"/>
</dbReference>
<dbReference type="RefSeq" id="WP_179518483.1">
    <property type="nucleotide sequence ID" value="NZ_JACCAC010000001.1"/>
</dbReference>
<organism evidence="3 4">
    <name type="scientific">Nocardioides perillae</name>
    <dbReference type="NCBI Taxonomy" id="1119534"/>
    <lineage>
        <taxon>Bacteria</taxon>
        <taxon>Bacillati</taxon>
        <taxon>Actinomycetota</taxon>
        <taxon>Actinomycetes</taxon>
        <taxon>Propionibacteriales</taxon>
        <taxon>Nocardioidaceae</taxon>
        <taxon>Nocardioides</taxon>
    </lineage>
</organism>
<dbReference type="AlphaFoldDB" id="A0A7Y9RYC4"/>
<evidence type="ECO:0000313" key="4">
    <source>
        <dbReference type="Proteomes" id="UP000544110"/>
    </source>
</evidence>
<keyword evidence="4" id="KW-1185">Reference proteome</keyword>
<name>A0A7Y9RYC4_9ACTN</name>
<reference evidence="3 4" key="1">
    <citation type="submission" date="2020-07" db="EMBL/GenBank/DDBJ databases">
        <title>Sequencing the genomes of 1000 actinobacteria strains.</title>
        <authorList>
            <person name="Klenk H.-P."/>
        </authorList>
    </citation>
    <scope>NUCLEOTIDE SEQUENCE [LARGE SCALE GENOMIC DNA]</scope>
    <source>
        <strain evidence="3 4">DSM 24552</strain>
    </source>
</reference>
<feature type="transmembrane region" description="Helical" evidence="2">
    <location>
        <begin position="62"/>
        <end position="79"/>
    </location>
</feature>
<evidence type="ECO:0000313" key="3">
    <source>
        <dbReference type="EMBL" id="NYG56180.1"/>
    </source>
</evidence>
<proteinExistence type="predicted"/>
<dbReference type="EMBL" id="JACCAC010000001">
    <property type="protein sequence ID" value="NYG56180.1"/>
    <property type="molecule type" value="Genomic_DNA"/>
</dbReference>
<feature type="region of interest" description="Disordered" evidence="1">
    <location>
        <begin position="171"/>
        <end position="199"/>
    </location>
</feature>
<keyword evidence="2" id="KW-0472">Membrane</keyword>
<accession>A0A7Y9RYC4</accession>
<protein>
    <submittedName>
        <fullName evidence="3">Uncharacterized protein</fullName>
    </submittedName>
</protein>